<dbReference type="STRING" id="400668.Mmwyl1_0826"/>
<sequence length="36" mass="4174">MEEIAFNQGWLSKGKLVELANPLLKNSYGQYLFELE</sequence>
<dbReference type="EMBL" id="CP000749">
    <property type="protein sequence ID" value="ABR69758.1"/>
    <property type="molecule type" value="Genomic_DNA"/>
</dbReference>
<dbReference type="AlphaFoldDB" id="A6VTH9"/>
<dbReference type="GO" id="GO:0016740">
    <property type="term" value="F:transferase activity"/>
    <property type="evidence" value="ECO:0007669"/>
    <property type="project" value="UniProtKB-KW"/>
</dbReference>
<dbReference type="eggNOG" id="COG1209">
    <property type="taxonomic scope" value="Bacteria"/>
</dbReference>
<keyword evidence="1" id="KW-0808">Transferase</keyword>
<gene>
    <name evidence="1" type="ordered locus">Mmwyl1_0826</name>
</gene>
<proteinExistence type="predicted"/>
<evidence type="ECO:0000313" key="1">
    <source>
        <dbReference type="EMBL" id="ABR69758.1"/>
    </source>
</evidence>
<dbReference type="HOGENOM" id="CLU_3357004_0_0_6"/>
<organism evidence="1">
    <name type="scientific">Marinomonas sp. (strain MWYL1)</name>
    <dbReference type="NCBI Taxonomy" id="400668"/>
    <lineage>
        <taxon>Bacteria</taxon>
        <taxon>Pseudomonadati</taxon>
        <taxon>Pseudomonadota</taxon>
        <taxon>Gammaproteobacteria</taxon>
        <taxon>Oceanospirillales</taxon>
        <taxon>Oceanospirillaceae</taxon>
        <taxon>Marinomonas</taxon>
    </lineage>
</organism>
<protein>
    <submittedName>
        <fullName evidence="1">Glucose-1-phosphate thymidylyltransferase</fullName>
    </submittedName>
</protein>
<reference evidence="1" key="1">
    <citation type="submission" date="2007-06" db="EMBL/GenBank/DDBJ databases">
        <title>Complete sequence of Marinomonas sp. MWYL1.</title>
        <authorList>
            <consortium name="US DOE Joint Genome Institute"/>
            <person name="Copeland A."/>
            <person name="Lucas S."/>
            <person name="Lapidus A."/>
            <person name="Barry K."/>
            <person name="Glavina del Rio T."/>
            <person name="Dalin E."/>
            <person name="Tice H."/>
            <person name="Pitluck S."/>
            <person name="Kiss H."/>
            <person name="Brettin T."/>
            <person name="Bruce D."/>
            <person name="Detter J.C."/>
            <person name="Han C."/>
            <person name="Schmutz J."/>
            <person name="Larimer F."/>
            <person name="Land M."/>
            <person name="Hauser L."/>
            <person name="Kyrpides N."/>
            <person name="Kim E."/>
            <person name="Johnston A.W.B."/>
            <person name="Todd J.D."/>
            <person name="Rogers R."/>
            <person name="Wexler M."/>
            <person name="Bond P.L."/>
            <person name="Li Y."/>
            <person name="Richardson P."/>
        </authorList>
    </citation>
    <scope>NUCLEOTIDE SEQUENCE [LARGE SCALE GENOMIC DNA]</scope>
    <source>
        <strain evidence="1">MWYL1</strain>
    </source>
</reference>
<name>A6VTH9_MARMS</name>
<accession>A6VTH9</accession>
<dbReference type="KEGG" id="mmw:Mmwyl1_0826"/>